<dbReference type="RefSeq" id="WP_061540019.1">
    <property type="nucleotide sequence ID" value="NZ_CP013232.1"/>
</dbReference>
<name>A0A127PBE5_9BURK</name>
<dbReference type="AlphaFoldDB" id="A0A127PBE5"/>
<reference evidence="1 2" key="1">
    <citation type="submission" date="2015-11" db="EMBL/GenBank/DDBJ databases">
        <title>Exploring the genomic traits of fungus-feeding bacterial genus Collimonas.</title>
        <authorList>
            <person name="Song C."/>
            <person name="Schmidt R."/>
            <person name="de Jager V."/>
            <person name="Krzyzanowska D."/>
            <person name="Jongedijk E."/>
            <person name="Cankar K."/>
            <person name="Beekwilder J."/>
            <person name="van Veen A."/>
            <person name="de Boer W."/>
            <person name="van Veen J.A."/>
            <person name="Garbeva P."/>
        </authorList>
    </citation>
    <scope>NUCLEOTIDE SEQUENCE [LARGE SCALE GENOMIC DNA]</scope>
    <source>
        <strain evidence="1 2">Ter6</strain>
    </source>
</reference>
<accession>A0A127PBE5</accession>
<evidence type="ECO:0000313" key="2">
    <source>
        <dbReference type="Proteomes" id="UP000072421"/>
    </source>
</evidence>
<sequence>MNPDNLIKMANQIGSFFETMPDREQAQSDIASHIKRFWEPRMRRSLLQYVDQHDGVDLMDIVLETLRSHRAAVL</sequence>
<gene>
    <name evidence="1" type="ORF">CFter6_2468</name>
</gene>
<dbReference type="Pfam" id="PF11390">
    <property type="entry name" value="FdsD"/>
    <property type="match status" value="1"/>
</dbReference>
<dbReference type="Proteomes" id="UP000072421">
    <property type="component" value="Chromosome"/>
</dbReference>
<dbReference type="OrthoDB" id="8527650at2"/>
<evidence type="ECO:0000313" key="1">
    <source>
        <dbReference type="EMBL" id="AMO95140.1"/>
    </source>
</evidence>
<protein>
    <submittedName>
        <fullName evidence="1">NADH-dependent formate dehydrogenase delta subunit FdsD family protein</fullName>
    </submittedName>
</protein>
<dbReference type="PATRIC" id="fig|158899.10.peg.2462"/>
<dbReference type="InterPro" id="IPR021074">
    <property type="entry name" value="Formate_DH_dsu"/>
</dbReference>
<organism evidence="1">
    <name type="scientific">Collimonas fungivorans</name>
    <dbReference type="NCBI Taxonomy" id="158899"/>
    <lineage>
        <taxon>Bacteria</taxon>
        <taxon>Pseudomonadati</taxon>
        <taxon>Pseudomonadota</taxon>
        <taxon>Betaproteobacteria</taxon>
        <taxon>Burkholderiales</taxon>
        <taxon>Oxalobacteraceae</taxon>
        <taxon>Collimonas</taxon>
    </lineage>
</organism>
<proteinExistence type="predicted"/>
<dbReference type="EMBL" id="CP013232">
    <property type="protein sequence ID" value="AMO95140.1"/>
    <property type="molecule type" value="Genomic_DNA"/>
</dbReference>